<dbReference type="GO" id="GO:0004565">
    <property type="term" value="F:beta-galactosidase activity"/>
    <property type="evidence" value="ECO:0007669"/>
    <property type="project" value="InterPro"/>
</dbReference>
<dbReference type="InterPro" id="IPR048912">
    <property type="entry name" value="BetaGal1-like_ABD1"/>
</dbReference>
<dbReference type="Proteomes" id="UP000243342">
    <property type="component" value="Unassembled WGS sequence"/>
</dbReference>
<keyword evidence="10" id="KW-1185">Reference proteome</keyword>
<dbReference type="RefSeq" id="WP_071657695.1">
    <property type="nucleotide sequence ID" value="NZ_MLCF01000101.1"/>
</dbReference>
<accession>A0A1J7C471</accession>
<evidence type="ECO:0000256" key="4">
    <source>
        <dbReference type="PIRSR" id="PIRSR006336-1"/>
    </source>
</evidence>
<dbReference type="Pfam" id="PF01301">
    <property type="entry name" value="Glyco_hydro_35"/>
    <property type="match status" value="1"/>
</dbReference>
<dbReference type="InterPro" id="IPR001944">
    <property type="entry name" value="Glycoside_Hdrlase_35"/>
</dbReference>
<dbReference type="Gene3D" id="2.60.120.260">
    <property type="entry name" value="Galactose-binding domain-like"/>
    <property type="match status" value="2"/>
</dbReference>
<evidence type="ECO:0000259" key="7">
    <source>
        <dbReference type="Pfam" id="PF21317"/>
    </source>
</evidence>
<name>A0A1J7C471_9ACTN</name>
<evidence type="ECO:0000313" key="10">
    <source>
        <dbReference type="Proteomes" id="UP000243342"/>
    </source>
</evidence>
<reference evidence="9 10" key="1">
    <citation type="submission" date="2016-10" db="EMBL/GenBank/DDBJ databases">
        <title>Genome sequence of Streptomyces gilvigriseus MUSC 26.</title>
        <authorList>
            <person name="Lee L.-H."/>
            <person name="Ser H.-L."/>
        </authorList>
    </citation>
    <scope>NUCLEOTIDE SEQUENCE [LARGE SCALE GENOMIC DNA]</scope>
    <source>
        <strain evidence="9 10">MUSC 26</strain>
    </source>
</reference>
<comment type="similarity">
    <text evidence="1 5">Belongs to the glycosyl hydrolase 35 family.</text>
</comment>
<dbReference type="PANTHER" id="PTHR23421">
    <property type="entry name" value="BETA-GALACTOSIDASE RELATED"/>
    <property type="match status" value="1"/>
</dbReference>
<dbReference type="SUPFAM" id="SSF51445">
    <property type="entry name" value="(Trans)glycosidases"/>
    <property type="match status" value="1"/>
</dbReference>
<evidence type="ECO:0000256" key="2">
    <source>
        <dbReference type="ARBA" id="ARBA00022801"/>
    </source>
</evidence>
<feature type="active site" description="Proton donor" evidence="4">
    <location>
        <position position="159"/>
    </location>
</feature>
<evidence type="ECO:0000256" key="5">
    <source>
        <dbReference type="RuleBase" id="RU003679"/>
    </source>
</evidence>
<dbReference type="InterPro" id="IPR031330">
    <property type="entry name" value="Gly_Hdrlase_35_cat"/>
</dbReference>
<proteinExistence type="inferred from homology"/>
<evidence type="ECO:0000259" key="8">
    <source>
        <dbReference type="Pfam" id="PF21467"/>
    </source>
</evidence>
<feature type="domain" description="Glycoside hydrolase 35 catalytic" evidence="6">
    <location>
        <begin position="14"/>
        <end position="330"/>
    </location>
</feature>
<dbReference type="FunFam" id="3.20.20.80:FF:000115">
    <property type="entry name" value="Beta-galactosidase"/>
    <property type="match status" value="1"/>
</dbReference>
<evidence type="ECO:0000256" key="3">
    <source>
        <dbReference type="ARBA" id="ARBA00023295"/>
    </source>
</evidence>
<feature type="domain" description="Beta-galactosidase galactose-binding" evidence="8">
    <location>
        <begin position="517"/>
        <end position="574"/>
    </location>
</feature>
<gene>
    <name evidence="9" type="ORF">BIV57_16765</name>
</gene>
<protein>
    <submittedName>
        <fullName evidence="9">Beta-galactosidase</fullName>
    </submittedName>
</protein>
<dbReference type="InterPro" id="IPR017853">
    <property type="entry name" value="GH"/>
</dbReference>
<organism evidence="9 10">
    <name type="scientific">Mangrovactinospora gilvigrisea</name>
    <dbReference type="NCBI Taxonomy" id="1428644"/>
    <lineage>
        <taxon>Bacteria</taxon>
        <taxon>Bacillati</taxon>
        <taxon>Actinomycetota</taxon>
        <taxon>Actinomycetes</taxon>
        <taxon>Kitasatosporales</taxon>
        <taxon>Streptomycetaceae</taxon>
        <taxon>Mangrovactinospora</taxon>
    </lineage>
</organism>
<evidence type="ECO:0000313" key="9">
    <source>
        <dbReference type="EMBL" id="OIV36344.1"/>
    </source>
</evidence>
<comment type="caution">
    <text evidence="9">The sequence shown here is derived from an EMBL/GenBank/DDBJ whole genome shotgun (WGS) entry which is preliminary data.</text>
</comment>
<dbReference type="InterPro" id="IPR048913">
    <property type="entry name" value="BetaGal_gal-bd"/>
</dbReference>
<dbReference type="Gene3D" id="3.20.20.80">
    <property type="entry name" value="Glycosidases"/>
    <property type="match status" value="1"/>
</dbReference>
<keyword evidence="2" id="KW-0378">Hydrolase</keyword>
<dbReference type="Pfam" id="PF21467">
    <property type="entry name" value="BetaGal_gal-bd"/>
    <property type="match status" value="1"/>
</dbReference>
<feature type="active site" description="Nucleophile" evidence="4">
    <location>
        <position position="235"/>
    </location>
</feature>
<dbReference type="Pfam" id="PF21317">
    <property type="entry name" value="BetaGal_ABD_1"/>
    <property type="match status" value="1"/>
</dbReference>
<dbReference type="GO" id="GO:0005975">
    <property type="term" value="P:carbohydrate metabolic process"/>
    <property type="evidence" value="ECO:0007669"/>
    <property type="project" value="InterPro"/>
</dbReference>
<dbReference type="PIRSF" id="PIRSF006336">
    <property type="entry name" value="B-gal"/>
    <property type="match status" value="1"/>
</dbReference>
<feature type="domain" description="Beta-galactosidase 1-like first all-beta" evidence="7">
    <location>
        <begin position="381"/>
        <end position="491"/>
    </location>
</feature>
<dbReference type="EMBL" id="MLCF01000101">
    <property type="protein sequence ID" value="OIV36344.1"/>
    <property type="molecule type" value="Genomic_DNA"/>
</dbReference>
<dbReference type="PRINTS" id="PR00742">
    <property type="entry name" value="GLHYDRLASE35"/>
</dbReference>
<evidence type="ECO:0000259" key="6">
    <source>
        <dbReference type="Pfam" id="PF01301"/>
    </source>
</evidence>
<dbReference type="InterPro" id="IPR008979">
    <property type="entry name" value="Galactose-bd-like_sf"/>
</dbReference>
<dbReference type="AlphaFoldDB" id="A0A1J7C471"/>
<keyword evidence="3" id="KW-0326">Glycosidase</keyword>
<evidence type="ECO:0000256" key="1">
    <source>
        <dbReference type="ARBA" id="ARBA00009809"/>
    </source>
</evidence>
<dbReference type="InterPro" id="IPR026283">
    <property type="entry name" value="B-gal_1-like"/>
</dbReference>
<dbReference type="SUPFAM" id="SSF49785">
    <property type="entry name" value="Galactose-binding domain-like"/>
    <property type="match status" value="1"/>
</dbReference>
<dbReference type="STRING" id="1428644.BIV57_16765"/>
<sequence length="603" mass="65996">MAASEFRITREGYLLDGEPFRILSGAMHYFRTLPEQWPDRLRMLRAMGLNTVETYVAWNYHEPRPGEFSEVGQLSRFLAAAADAGLKTIVRPGPYICAEWENGGLPHWLRAEREDAPLRCNDPAYLAAVDRWFDRLIPEIVDHQVTRGGSMLMVQVENEYGSYGDDAAYLEHLRAGLVARGIDVPLFTSDGATDTMLTGGTVPGVHATVNFGSRSEREFAKLAEHRPDEPAMCMEFWNGWFDHWGHGHVTRDPQDAAEELDAILAAGASVNIYMAHGGTNFGLWSGANMSGPGTESDYRPTVTSYDYDAPLDEAGRPTAKYWAFREVLAKYGDVDELVELDGFEAPKPLAAASVRLDRGVRLLDVLTEIGGPETETAHVPSFEELGLGQGLAVHTARIPGPRAEGHRLAVRDLRDRAWVLADGRVVGRLEREGAAEDGPQLEVPAAGLDVQLLVESLGRVNFGARTGERKGALGGVRHGYQYLSGWRSRPVELATAARLLPRERLAPAAEALAGEGPVFLAGGLRVDEGRDGFLEVTGGSHGVVWVNGFCLGRYWEIGPQRTLYLPAPLLHADEENEVLILELDPARAAGPLAVEIREEPVLG</sequence>